<proteinExistence type="predicted"/>
<reference evidence="1" key="1">
    <citation type="submission" date="2021-04" db="EMBL/GenBank/DDBJ databases">
        <title>Microbacterium tenobrionis sp. nov. and Microbacterium allomyrinae sp. nov., isolated from larvae of Tenobrio molitor and Allomyrina dichotoma, respectively.</title>
        <authorList>
            <person name="Lee S.D."/>
        </authorList>
    </citation>
    <scope>NUCLEOTIDE SEQUENCE</scope>
    <source>
        <strain evidence="1">BWT-G7</strain>
    </source>
</reference>
<sequence length="345" mass="36548">MATQLDFSIGMTKETVYGTPVAPTRFVESEAKLKYDVKTVQSKGLRPGKNVNRLNRNVISRFEGSGDIELDGIPTRGFGYLLNAVLGQVVNTLVPASAPAVYQQNHVLAPASDPVGSYTVQEILPTLGGVNSHPHTFTGCVFDSLDLSAKEGAPITAKLSLTARELQTAFAASAASYPADDALFTFIHGAIGLAGTLTEPTTTTIASLSGSPAANIADFDLTVKRNLDSNGWNLGGAGLRSRPPVYGKPEISGKLTAEYTDNTLRDAYIAQTALPLVLTFVHNVAVSGVHKPTLQIVLPAIRLKGEVPTSNGGEAITQSIDWEAFDNGAATQPIWIIYRSLDTLP</sequence>
<dbReference type="InterPro" id="IPR044000">
    <property type="entry name" value="Phage_tube_2"/>
</dbReference>
<dbReference type="Proteomes" id="UP001139354">
    <property type="component" value="Unassembled WGS sequence"/>
</dbReference>
<dbReference type="Pfam" id="PF18906">
    <property type="entry name" value="Phage_tube_2"/>
    <property type="match status" value="1"/>
</dbReference>
<dbReference type="EMBL" id="JAGTTN010000001">
    <property type="protein sequence ID" value="MCC2030615.1"/>
    <property type="molecule type" value="Genomic_DNA"/>
</dbReference>
<accession>A0A9X1S1V8</accession>
<keyword evidence="2" id="KW-1185">Reference proteome</keyword>
<dbReference type="RefSeq" id="WP_229382525.1">
    <property type="nucleotide sequence ID" value="NZ_JAGTTN010000001.1"/>
</dbReference>
<protein>
    <submittedName>
        <fullName evidence="1">Uncharacterized protein</fullName>
    </submittedName>
</protein>
<organism evidence="1 2">
    <name type="scientific">Microbacterium allomyrinae</name>
    <dbReference type="NCBI Taxonomy" id="2830666"/>
    <lineage>
        <taxon>Bacteria</taxon>
        <taxon>Bacillati</taxon>
        <taxon>Actinomycetota</taxon>
        <taxon>Actinomycetes</taxon>
        <taxon>Micrococcales</taxon>
        <taxon>Microbacteriaceae</taxon>
        <taxon>Microbacterium</taxon>
    </lineage>
</organism>
<gene>
    <name evidence="1" type="ORF">KEC57_00280</name>
</gene>
<comment type="caution">
    <text evidence="1">The sequence shown here is derived from an EMBL/GenBank/DDBJ whole genome shotgun (WGS) entry which is preliminary data.</text>
</comment>
<name>A0A9X1S1V8_9MICO</name>
<dbReference type="AlphaFoldDB" id="A0A9X1S1V8"/>
<evidence type="ECO:0000313" key="1">
    <source>
        <dbReference type="EMBL" id="MCC2030615.1"/>
    </source>
</evidence>
<evidence type="ECO:0000313" key="2">
    <source>
        <dbReference type="Proteomes" id="UP001139354"/>
    </source>
</evidence>